<keyword evidence="11" id="KW-1185">Reference proteome</keyword>
<sequence>MSPHMENLAKPLALSLGSYALWRLVRPHVSPDEITKVPGPGGNFAFAGHMQDMFGGEHAWKFHERLLTEYGGVAKIHGVLNEPQLYVSDPVALHHIITKDTFDEDSVLLSFVPNVWGPSFSGVSGDHHKKQRKMLSPVFSIQQMRGLVPVFYPIANELRNVFADEIKTGRGVVDVFDWMSLTALEYIGRGGLGHSFDALNTRKVNEYNEYIKTAVSTMTVLYPLITLMPYIGHLGPAWFRRKVVDWTPINAVHRLRDISDVMQATSEAIYHKKKSALEEGEEALTGLVANGKDIMTTLLKANSKADEADRLPENELLAQMNALIFAGQDTTSNAMSHALHSLAMNQGVQDRLRKEVLQAKEDNGGQELGYDALIALPYLDAIFRETLRMYPPSAIVWRQSVKDTVLPLSRPMKLAGSKEEITGLPVKKGTRVIISIMNANRDKRVWGEDAFEWKPDRWLKPLPETVTKAKMPGIYSSMMTFLGGNRSCIGMKFAELEMKMLLFVLIENFVFSVEEGTEITWTFQVLQQPGIIGPDGKVDPRSQLPLKISFVGDGKP</sequence>
<dbReference type="Pfam" id="PF00067">
    <property type="entry name" value="p450"/>
    <property type="match status" value="1"/>
</dbReference>
<comment type="similarity">
    <text evidence="3">Belongs to the cytochrome P450 family.</text>
</comment>
<comment type="pathway">
    <text evidence="2">Secondary metabolite biosynthesis.</text>
</comment>
<dbReference type="InterPro" id="IPR036396">
    <property type="entry name" value="Cyt_P450_sf"/>
</dbReference>
<dbReference type="PANTHER" id="PTHR24305:SF166">
    <property type="entry name" value="CYTOCHROME P450 12A4, MITOCHONDRIAL-RELATED"/>
    <property type="match status" value="1"/>
</dbReference>
<protein>
    <submittedName>
        <fullName evidence="10">Cytochrome P450</fullName>
    </submittedName>
</protein>
<evidence type="ECO:0000256" key="9">
    <source>
        <dbReference type="PIRSR" id="PIRSR602403-1"/>
    </source>
</evidence>
<dbReference type="GO" id="GO:0020037">
    <property type="term" value="F:heme binding"/>
    <property type="evidence" value="ECO:0007669"/>
    <property type="project" value="InterPro"/>
</dbReference>
<dbReference type="PANTHER" id="PTHR24305">
    <property type="entry name" value="CYTOCHROME P450"/>
    <property type="match status" value="1"/>
</dbReference>
<name>A0A0H2RNU0_9AGAM</name>
<dbReference type="InterPro" id="IPR050121">
    <property type="entry name" value="Cytochrome_P450_monoxygenase"/>
</dbReference>
<reference evidence="10 11" key="1">
    <citation type="submission" date="2015-04" db="EMBL/GenBank/DDBJ databases">
        <title>Complete genome sequence of Schizopora paradoxa KUC8140, a cosmopolitan wood degrader in East Asia.</title>
        <authorList>
            <consortium name="DOE Joint Genome Institute"/>
            <person name="Min B."/>
            <person name="Park H."/>
            <person name="Jang Y."/>
            <person name="Kim J.-J."/>
            <person name="Kim K.H."/>
            <person name="Pangilinan J."/>
            <person name="Lipzen A."/>
            <person name="Riley R."/>
            <person name="Grigoriev I.V."/>
            <person name="Spatafora J.W."/>
            <person name="Choi I.-G."/>
        </authorList>
    </citation>
    <scope>NUCLEOTIDE SEQUENCE [LARGE SCALE GENOMIC DNA]</scope>
    <source>
        <strain evidence="10 11">KUC8140</strain>
    </source>
</reference>
<evidence type="ECO:0000313" key="10">
    <source>
        <dbReference type="EMBL" id="KLO13640.1"/>
    </source>
</evidence>
<proteinExistence type="inferred from homology"/>
<gene>
    <name evidence="10" type="ORF">SCHPADRAFT_889856</name>
</gene>
<dbReference type="Proteomes" id="UP000053477">
    <property type="component" value="Unassembled WGS sequence"/>
</dbReference>
<dbReference type="STRING" id="27342.A0A0H2RNU0"/>
<comment type="cofactor">
    <cofactor evidence="1 9">
        <name>heme</name>
        <dbReference type="ChEBI" id="CHEBI:30413"/>
    </cofactor>
</comment>
<keyword evidence="5 9" id="KW-0479">Metal-binding</keyword>
<dbReference type="InParanoid" id="A0A0H2RNU0"/>
<evidence type="ECO:0000256" key="6">
    <source>
        <dbReference type="ARBA" id="ARBA00023002"/>
    </source>
</evidence>
<evidence type="ECO:0000313" key="11">
    <source>
        <dbReference type="Proteomes" id="UP000053477"/>
    </source>
</evidence>
<evidence type="ECO:0000256" key="3">
    <source>
        <dbReference type="ARBA" id="ARBA00010617"/>
    </source>
</evidence>
<dbReference type="EMBL" id="KQ085956">
    <property type="protein sequence ID" value="KLO13640.1"/>
    <property type="molecule type" value="Genomic_DNA"/>
</dbReference>
<evidence type="ECO:0000256" key="8">
    <source>
        <dbReference type="ARBA" id="ARBA00023033"/>
    </source>
</evidence>
<dbReference type="PRINTS" id="PR00385">
    <property type="entry name" value="P450"/>
</dbReference>
<dbReference type="SUPFAM" id="SSF48264">
    <property type="entry name" value="Cytochrome P450"/>
    <property type="match status" value="1"/>
</dbReference>
<feature type="binding site" description="axial binding residue" evidence="9">
    <location>
        <position position="488"/>
    </location>
    <ligand>
        <name>heme</name>
        <dbReference type="ChEBI" id="CHEBI:30413"/>
    </ligand>
    <ligandPart>
        <name>Fe</name>
        <dbReference type="ChEBI" id="CHEBI:18248"/>
    </ligandPart>
</feature>
<dbReference type="GO" id="GO:0004497">
    <property type="term" value="F:monooxygenase activity"/>
    <property type="evidence" value="ECO:0007669"/>
    <property type="project" value="UniProtKB-KW"/>
</dbReference>
<evidence type="ECO:0000256" key="1">
    <source>
        <dbReference type="ARBA" id="ARBA00001971"/>
    </source>
</evidence>
<evidence type="ECO:0000256" key="4">
    <source>
        <dbReference type="ARBA" id="ARBA00022617"/>
    </source>
</evidence>
<dbReference type="GO" id="GO:0016705">
    <property type="term" value="F:oxidoreductase activity, acting on paired donors, with incorporation or reduction of molecular oxygen"/>
    <property type="evidence" value="ECO:0007669"/>
    <property type="project" value="InterPro"/>
</dbReference>
<keyword evidence="7 9" id="KW-0408">Iron</keyword>
<dbReference type="InterPro" id="IPR002403">
    <property type="entry name" value="Cyt_P450_E_grp-IV"/>
</dbReference>
<dbReference type="PRINTS" id="PR00465">
    <property type="entry name" value="EP450IV"/>
</dbReference>
<dbReference type="GO" id="GO:0005506">
    <property type="term" value="F:iron ion binding"/>
    <property type="evidence" value="ECO:0007669"/>
    <property type="project" value="InterPro"/>
</dbReference>
<keyword evidence="8" id="KW-0503">Monooxygenase</keyword>
<evidence type="ECO:0000256" key="5">
    <source>
        <dbReference type="ARBA" id="ARBA00022723"/>
    </source>
</evidence>
<accession>A0A0H2RNU0</accession>
<evidence type="ECO:0000256" key="7">
    <source>
        <dbReference type="ARBA" id="ARBA00023004"/>
    </source>
</evidence>
<dbReference type="AlphaFoldDB" id="A0A0H2RNU0"/>
<dbReference type="Gene3D" id="1.10.630.10">
    <property type="entry name" value="Cytochrome P450"/>
    <property type="match status" value="1"/>
</dbReference>
<keyword evidence="6" id="KW-0560">Oxidoreductase</keyword>
<dbReference type="CDD" id="cd11069">
    <property type="entry name" value="CYP_FUM15-like"/>
    <property type="match status" value="1"/>
</dbReference>
<keyword evidence="4 9" id="KW-0349">Heme</keyword>
<dbReference type="InterPro" id="IPR001128">
    <property type="entry name" value="Cyt_P450"/>
</dbReference>
<evidence type="ECO:0000256" key="2">
    <source>
        <dbReference type="ARBA" id="ARBA00005179"/>
    </source>
</evidence>
<organism evidence="10 11">
    <name type="scientific">Schizopora paradoxa</name>
    <dbReference type="NCBI Taxonomy" id="27342"/>
    <lineage>
        <taxon>Eukaryota</taxon>
        <taxon>Fungi</taxon>
        <taxon>Dikarya</taxon>
        <taxon>Basidiomycota</taxon>
        <taxon>Agaricomycotina</taxon>
        <taxon>Agaricomycetes</taxon>
        <taxon>Hymenochaetales</taxon>
        <taxon>Schizoporaceae</taxon>
        <taxon>Schizopora</taxon>
    </lineage>
</organism>
<dbReference type="OrthoDB" id="1470350at2759"/>